<feature type="region of interest" description="Disordered" evidence="1">
    <location>
        <begin position="616"/>
        <end position="647"/>
    </location>
</feature>
<dbReference type="EMBL" id="JBHSIT010000002">
    <property type="protein sequence ID" value="MFC4906930.1"/>
    <property type="molecule type" value="Genomic_DNA"/>
</dbReference>
<feature type="region of interest" description="Disordered" evidence="1">
    <location>
        <begin position="269"/>
        <end position="298"/>
    </location>
</feature>
<dbReference type="InterPro" id="IPR037068">
    <property type="entry name" value="DNA_primase_core_N_sf"/>
</dbReference>
<dbReference type="PANTHER" id="PTHR30313">
    <property type="entry name" value="DNA PRIMASE"/>
    <property type="match status" value="1"/>
</dbReference>
<dbReference type="Pfam" id="PF08275">
    <property type="entry name" value="DNAG_N"/>
    <property type="match status" value="1"/>
</dbReference>
<feature type="compositionally biased region" description="Low complexity" evidence="1">
    <location>
        <begin position="273"/>
        <end position="282"/>
    </location>
</feature>
<dbReference type="Pfam" id="PF13155">
    <property type="entry name" value="Toprim_2"/>
    <property type="match status" value="1"/>
</dbReference>
<feature type="domain" description="Toprim" evidence="2">
    <location>
        <begin position="439"/>
        <end position="524"/>
    </location>
</feature>
<reference evidence="4" key="1">
    <citation type="journal article" date="2019" name="Int. J. Syst. Evol. Microbiol.">
        <title>The Global Catalogue of Microorganisms (GCM) 10K type strain sequencing project: providing services to taxonomists for standard genome sequencing and annotation.</title>
        <authorList>
            <consortium name="The Broad Institute Genomics Platform"/>
            <consortium name="The Broad Institute Genome Sequencing Center for Infectious Disease"/>
            <person name="Wu L."/>
            <person name="Ma J."/>
        </authorList>
    </citation>
    <scope>NUCLEOTIDE SEQUENCE [LARGE SCALE GENOMIC DNA]</scope>
    <source>
        <strain evidence="4">KLKA75</strain>
    </source>
</reference>
<evidence type="ECO:0000259" key="2">
    <source>
        <dbReference type="PROSITE" id="PS50880"/>
    </source>
</evidence>
<dbReference type="CDD" id="cd03364">
    <property type="entry name" value="TOPRIM_DnaG_primases"/>
    <property type="match status" value="1"/>
</dbReference>
<dbReference type="InterPro" id="IPR034151">
    <property type="entry name" value="TOPRIM_DnaG_bac"/>
</dbReference>
<sequence length="647" mass="69882">MTPSTPAPTGRGADALSSAGASRADAERRGQIAVLRGIADHQIRQLHDGRLAWADFLDLADRHGRHGFTNVLLVNAQRTAATDVRRYDDWKAQGHQVRKNERGIRVISRRGVPYSVFDVTQTDGPTPAPSPRTPTPASEALERLVQLAADLEVYVDRGGWPYLGRPDRRVPLPGELSDDLALAVLAHQLAHVLQRGEHFDPQEGTPCRGARRVRADSIAYLTLAHLGADTRKFTFPSVTAWAGTDKRARPLTAVQTVGAQVVRTAEHFRRRLSSPPSTSTPLAPAPRTRPPSTSSPQREDLIDALSQAHKFFRDHLATSWCPAYLAERGIPSSALDAWAIGYAPANGLVQHLKSLGFTDATLHEAGLTRDSPAGPRPLFADRLMLPLRTPDGTVVGFIGRRHDTGRGPKYLNTPATALFDKSQTLFGLSEGRDQLAAGTRPLIVEGPLDVLAVRIAAPDEYVPLAPCGTAITAQQLAHLSQHAALDTVGLVLALDGDEAGQRAMLRAWKTLQQIKGPVDAVVLPKDRDPADILRYQGSMSVRESLRSVSPLPDLVVDAQIERIGGTLEHAEARVAAARAAATLIAQMPPAQITRQVPRIATATGVPHDIITTLVTDAISHDSSPPADPTRPRSRSSATSNPRSRRRQ</sequence>
<dbReference type="InterPro" id="IPR050219">
    <property type="entry name" value="DnaG_primase"/>
</dbReference>
<accession>A0ABV9TUF8</accession>
<dbReference type="Gene3D" id="3.40.1360.10">
    <property type="match status" value="1"/>
</dbReference>
<evidence type="ECO:0000313" key="4">
    <source>
        <dbReference type="Proteomes" id="UP001595872"/>
    </source>
</evidence>
<name>A0ABV9TUF8_9ACTN</name>
<dbReference type="SUPFAM" id="SSF56731">
    <property type="entry name" value="DNA primase core"/>
    <property type="match status" value="1"/>
</dbReference>
<feature type="region of interest" description="Disordered" evidence="1">
    <location>
        <begin position="1"/>
        <end position="24"/>
    </location>
</feature>
<dbReference type="PANTHER" id="PTHR30313:SF2">
    <property type="entry name" value="DNA PRIMASE"/>
    <property type="match status" value="1"/>
</dbReference>
<evidence type="ECO:0000313" key="3">
    <source>
        <dbReference type="EMBL" id="MFC4906930.1"/>
    </source>
</evidence>
<evidence type="ECO:0000256" key="1">
    <source>
        <dbReference type="SAM" id="MobiDB-lite"/>
    </source>
</evidence>
<protein>
    <submittedName>
        <fullName evidence="3">Toprim domain-containing protein</fullName>
    </submittedName>
</protein>
<dbReference type="Gene3D" id="3.90.980.10">
    <property type="entry name" value="DNA primase, catalytic core, N-terminal domain"/>
    <property type="match status" value="1"/>
</dbReference>
<dbReference type="PROSITE" id="PS50880">
    <property type="entry name" value="TOPRIM"/>
    <property type="match status" value="1"/>
</dbReference>
<dbReference type="InterPro" id="IPR006171">
    <property type="entry name" value="TOPRIM_dom"/>
</dbReference>
<dbReference type="Proteomes" id="UP001595872">
    <property type="component" value="Unassembled WGS sequence"/>
</dbReference>
<dbReference type="InterPro" id="IPR013264">
    <property type="entry name" value="DNAG_N"/>
</dbReference>
<keyword evidence="4" id="KW-1185">Reference proteome</keyword>
<organism evidence="3 4">
    <name type="scientific">Actinomadura gamaensis</name>
    <dbReference type="NCBI Taxonomy" id="1763541"/>
    <lineage>
        <taxon>Bacteria</taxon>
        <taxon>Bacillati</taxon>
        <taxon>Actinomycetota</taxon>
        <taxon>Actinomycetes</taxon>
        <taxon>Streptosporangiales</taxon>
        <taxon>Thermomonosporaceae</taxon>
        <taxon>Actinomadura</taxon>
    </lineage>
</organism>
<dbReference type="RefSeq" id="WP_378252670.1">
    <property type="nucleotide sequence ID" value="NZ_JBHSIT010000002.1"/>
</dbReference>
<comment type="caution">
    <text evidence="3">The sequence shown here is derived from an EMBL/GenBank/DDBJ whole genome shotgun (WGS) entry which is preliminary data.</text>
</comment>
<gene>
    <name evidence="3" type="ORF">ACFPCY_06350</name>
</gene>
<proteinExistence type="predicted"/>
<dbReference type="SMART" id="SM00493">
    <property type="entry name" value="TOPRIM"/>
    <property type="match status" value="1"/>
</dbReference>